<name>A0A1G6PES1_NIADE</name>
<evidence type="ECO:0000313" key="3">
    <source>
        <dbReference type="Proteomes" id="UP000198757"/>
    </source>
</evidence>
<feature type="signal peptide" evidence="1">
    <location>
        <begin position="1"/>
        <end position="26"/>
    </location>
</feature>
<reference evidence="3" key="1">
    <citation type="submission" date="2016-10" db="EMBL/GenBank/DDBJ databases">
        <authorList>
            <person name="Varghese N."/>
            <person name="Submissions S."/>
        </authorList>
    </citation>
    <scope>NUCLEOTIDE SEQUENCE [LARGE SCALE GENOMIC DNA]</scope>
    <source>
        <strain evidence="3">DSM 25811 / CCM 8410 / LMG 26954 / E90</strain>
    </source>
</reference>
<dbReference type="RefSeq" id="WP_090389645.1">
    <property type="nucleotide sequence ID" value="NZ_FMZO01000004.1"/>
</dbReference>
<sequence length="107" mass="11923">MQRSPAIKGNPLWVLILTVCSLPAAAQVKSTTDTLKRNKVPVLLKAGASPFSIKPVALNTVYYNHLGFMCRQELKLEKATKTSFRFRLGSVEYTDRMEGKGKPVTLR</sequence>
<dbReference type="Proteomes" id="UP000198757">
    <property type="component" value="Unassembled WGS sequence"/>
</dbReference>
<protein>
    <submittedName>
        <fullName evidence="2">Uncharacterized protein</fullName>
    </submittedName>
</protein>
<accession>A0A1G6PES1</accession>
<organism evidence="2 3">
    <name type="scientific">Niabella drilacis (strain DSM 25811 / CCM 8410 / CCUG 62505 / LMG 26954 / E90)</name>
    <dbReference type="NCBI Taxonomy" id="1285928"/>
    <lineage>
        <taxon>Bacteria</taxon>
        <taxon>Pseudomonadati</taxon>
        <taxon>Bacteroidota</taxon>
        <taxon>Chitinophagia</taxon>
        <taxon>Chitinophagales</taxon>
        <taxon>Chitinophagaceae</taxon>
        <taxon>Niabella</taxon>
    </lineage>
</organism>
<keyword evidence="1" id="KW-0732">Signal</keyword>
<feature type="chain" id="PRO_5011579944" evidence="1">
    <location>
        <begin position="27"/>
        <end position="107"/>
    </location>
</feature>
<dbReference type="OrthoDB" id="1493451at2"/>
<dbReference type="EMBL" id="FMZO01000004">
    <property type="protein sequence ID" value="SDC78528.1"/>
    <property type="molecule type" value="Genomic_DNA"/>
</dbReference>
<gene>
    <name evidence="2" type="ORF">SAMN04487894_10410</name>
</gene>
<evidence type="ECO:0000256" key="1">
    <source>
        <dbReference type="SAM" id="SignalP"/>
    </source>
</evidence>
<keyword evidence="3" id="KW-1185">Reference proteome</keyword>
<proteinExistence type="predicted"/>
<evidence type="ECO:0000313" key="2">
    <source>
        <dbReference type="EMBL" id="SDC78528.1"/>
    </source>
</evidence>
<dbReference type="AlphaFoldDB" id="A0A1G6PES1"/>